<reference evidence="2" key="1">
    <citation type="submission" date="2013-02" db="EMBL/GenBank/DDBJ databases">
        <authorList>
            <person name="Hughes D."/>
        </authorList>
    </citation>
    <scope>NUCLEOTIDE SEQUENCE</scope>
    <source>
        <strain>Durham</strain>
        <strain evidence="2">NC isolate 2 -- Noor lab</strain>
    </source>
</reference>
<keyword evidence="2" id="KW-1185">Reference proteome</keyword>
<name>T1GSS1_MEGSC</name>
<evidence type="ECO:0000313" key="1">
    <source>
        <dbReference type="EnsemblMetazoa" id="MESCA006732-PA"/>
    </source>
</evidence>
<reference evidence="1" key="2">
    <citation type="submission" date="2015-06" db="UniProtKB">
        <authorList>
            <consortium name="EnsemblMetazoa"/>
        </authorList>
    </citation>
    <scope>IDENTIFICATION</scope>
</reference>
<dbReference type="Proteomes" id="UP000015102">
    <property type="component" value="Unassembled WGS sequence"/>
</dbReference>
<evidence type="ECO:0000313" key="2">
    <source>
        <dbReference type="Proteomes" id="UP000015102"/>
    </source>
</evidence>
<dbReference type="HOGENOM" id="CLU_1464809_0_0_1"/>
<dbReference type="EnsemblMetazoa" id="MESCA006732-RA">
    <property type="protein sequence ID" value="MESCA006732-PA"/>
    <property type="gene ID" value="MESCA006732"/>
</dbReference>
<organism evidence="1 2">
    <name type="scientific">Megaselia scalaris</name>
    <name type="common">Humpbacked fly</name>
    <name type="synonym">Phora scalaris</name>
    <dbReference type="NCBI Taxonomy" id="36166"/>
    <lineage>
        <taxon>Eukaryota</taxon>
        <taxon>Metazoa</taxon>
        <taxon>Ecdysozoa</taxon>
        <taxon>Arthropoda</taxon>
        <taxon>Hexapoda</taxon>
        <taxon>Insecta</taxon>
        <taxon>Pterygota</taxon>
        <taxon>Neoptera</taxon>
        <taxon>Endopterygota</taxon>
        <taxon>Diptera</taxon>
        <taxon>Brachycera</taxon>
        <taxon>Muscomorpha</taxon>
        <taxon>Platypezoidea</taxon>
        <taxon>Phoridae</taxon>
        <taxon>Megaseliini</taxon>
        <taxon>Megaselia</taxon>
    </lineage>
</organism>
<protein>
    <submittedName>
        <fullName evidence="1">Uncharacterized protein</fullName>
    </submittedName>
</protein>
<dbReference type="EMBL" id="CAQQ02093340">
    <property type="status" value="NOT_ANNOTATED_CDS"/>
    <property type="molecule type" value="Genomic_DNA"/>
</dbReference>
<sequence length="185" mass="18647">GAEGSDIGALVGALTGVISQIFGPNGLDVEGLIGSGTSLIAGLLAVSKPTGVRKRNFGVVLGEYVGTAFEGLSGGGGADPEEDDGPLRADLFVKNMLQSFFSAKKRMAMMEGDEESEGGEHTDQWKPAPGGSDIFGFIKQLVSGLVGGLSGFIFNASLGSANGLFDGSGAASAALSGPSEHPHHH</sequence>
<dbReference type="AlphaFoldDB" id="T1GSS1"/>
<proteinExistence type="predicted"/>
<accession>T1GSS1</accession>